<evidence type="ECO:0000256" key="4">
    <source>
        <dbReference type="ARBA" id="ARBA00022741"/>
    </source>
</evidence>
<dbReference type="Pfam" id="PF00176">
    <property type="entry name" value="SNF2-rel_dom"/>
    <property type="match status" value="1"/>
</dbReference>
<keyword evidence="10" id="KW-0539">Nucleus</keyword>
<evidence type="ECO:0000256" key="2">
    <source>
        <dbReference type="ARBA" id="ARBA00007025"/>
    </source>
</evidence>
<dbReference type="GO" id="GO:0005524">
    <property type="term" value="F:ATP binding"/>
    <property type="evidence" value="ECO:0007669"/>
    <property type="project" value="UniProtKB-KW"/>
</dbReference>
<feature type="compositionally biased region" description="Acidic residues" evidence="11">
    <location>
        <begin position="141"/>
        <end position="152"/>
    </location>
</feature>
<sequence>MSDSAEDSYDEDGERNNYQEQYRKEERALAFFNEATKAELLELTGCSKSQANSVIALRPFDTFDNLCVSLRKRKIGEKIVTSYLTTTDAIRAVDTMLKSVDQVREDLVKILNVWCGGENGKLFESGSNSNSVLADNADKATDEEEEEEEPGMELVDVDVDKASATKEGKEAMRHFIRKQPGNMAHGFQLKGYQLLGINWLALLWRKKLSGILADEMGLGKTAQVIAFLAHLFENGEDGPFLIVVPTSTLSNWQREFEKFCPDLDVRCYYGSQAEREELRYDLDQDSTYDVIVTTYTIATSNDDRKFLNRRNFKGIVLDEGHMVKNCTTARYKQLMSIKSPFRLLLTGTPLQNNLQELLSLLIFIMPKFFAEHEEALRTMFKVKSGGGSEKSTLLSKERIVRARHLLAPFVLRRKKIHVLKDLPGKVEHVVYCDLGQRQRELYDQIMKSSVFQAVLDEPSDGEPDATEEAKVIAAPKKLKGAEKKPSQSEFANVLMHMRKAADHPMLFRLRYKDAKLKEMAKVITRELEFCDSNVDYIEEDMSVMTDFELHRLCKQYKVNSSVNKFALPGEPWMEAAKVQELQKLLPRLIQKENSRVLLFSQFTMVLDILEPIMKTMGYKYLRMDGSSKLDERQPMIDSFNDDESYKIFLLSTKAGGFGINLTGANIVIMFDMDHNPHNDKQAEDRAHRVGQTREVHVYKLIARNTVEEQIYQMAKLKLKLDQHVSQDDAAAGASADNEGSASSASVAGILSLVKKNWKATHNGTTDTTTTTTRI</sequence>
<keyword evidence="9" id="KW-0238">DNA-binding</keyword>
<feature type="region of interest" description="Disordered" evidence="11">
    <location>
        <begin position="126"/>
        <end position="152"/>
    </location>
</feature>
<dbReference type="PANTHER" id="PTHR10799">
    <property type="entry name" value="SNF2/RAD54 HELICASE FAMILY"/>
    <property type="match status" value="1"/>
</dbReference>
<dbReference type="InterPro" id="IPR027417">
    <property type="entry name" value="P-loop_NTPase"/>
</dbReference>
<evidence type="ECO:0000256" key="7">
    <source>
        <dbReference type="ARBA" id="ARBA00022840"/>
    </source>
</evidence>
<evidence type="ECO:0000256" key="5">
    <source>
        <dbReference type="ARBA" id="ARBA00022801"/>
    </source>
</evidence>
<keyword evidence="4" id="KW-0547">Nucleotide-binding</keyword>
<dbReference type="SMART" id="SM00490">
    <property type="entry name" value="HELICc"/>
    <property type="match status" value="1"/>
</dbReference>
<dbReference type="InterPro" id="IPR001650">
    <property type="entry name" value="Helicase_C-like"/>
</dbReference>
<dbReference type="AlphaFoldDB" id="A0A197KCU1"/>
<dbReference type="Pfam" id="PF00271">
    <property type="entry name" value="Helicase_C"/>
    <property type="match status" value="1"/>
</dbReference>
<dbReference type="Gene3D" id="3.40.50.300">
    <property type="entry name" value="P-loop containing nucleotide triphosphate hydrolases"/>
    <property type="match status" value="1"/>
</dbReference>
<feature type="domain" description="Helicase C-terminal" evidence="13">
    <location>
        <begin position="580"/>
        <end position="731"/>
    </location>
</feature>
<dbReference type="EMBL" id="KV442014">
    <property type="protein sequence ID" value="OAQ35320.1"/>
    <property type="molecule type" value="Genomic_DNA"/>
</dbReference>
<evidence type="ECO:0000256" key="3">
    <source>
        <dbReference type="ARBA" id="ARBA00012551"/>
    </source>
</evidence>
<dbReference type="SMART" id="SM00487">
    <property type="entry name" value="DEXDc"/>
    <property type="match status" value="1"/>
</dbReference>
<dbReference type="GO" id="GO:0003678">
    <property type="term" value="F:DNA helicase activity"/>
    <property type="evidence" value="ECO:0007669"/>
    <property type="project" value="UniProtKB-EC"/>
</dbReference>
<dbReference type="STRING" id="1314771.A0A197KCU1"/>
<proteinExistence type="inferred from homology"/>
<dbReference type="CDD" id="cd18793">
    <property type="entry name" value="SF2_C_SNF"/>
    <property type="match status" value="1"/>
</dbReference>
<name>A0A197KCU1_9FUNG</name>
<comment type="subcellular location">
    <subcellularLocation>
        <location evidence="1">Nucleus</location>
    </subcellularLocation>
</comment>
<keyword evidence="8" id="KW-0156">Chromatin regulator</keyword>
<dbReference type="GO" id="GO:0005634">
    <property type="term" value="C:nucleus"/>
    <property type="evidence" value="ECO:0007669"/>
    <property type="project" value="UniProtKB-SubCell"/>
</dbReference>
<organism evidence="14 15">
    <name type="scientific">Linnemannia elongata AG-77</name>
    <dbReference type="NCBI Taxonomy" id="1314771"/>
    <lineage>
        <taxon>Eukaryota</taxon>
        <taxon>Fungi</taxon>
        <taxon>Fungi incertae sedis</taxon>
        <taxon>Mucoromycota</taxon>
        <taxon>Mortierellomycotina</taxon>
        <taxon>Mortierellomycetes</taxon>
        <taxon>Mortierellales</taxon>
        <taxon>Mortierellaceae</taxon>
        <taxon>Linnemannia</taxon>
    </lineage>
</organism>
<dbReference type="SUPFAM" id="SSF52540">
    <property type="entry name" value="P-loop containing nucleoside triphosphate hydrolases"/>
    <property type="match status" value="2"/>
</dbReference>
<dbReference type="PROSITE" id="PS51194">
    <property type="entry name" value="HELICASE_CTER"/>
    <property type="match status" value="1"/>
</dbReference>
<evidence type="ECO:0000259" key="13">
    <source>
        <dbReference type="PROSITE" id="PS51194"/>
    </source>
</evidence>
<evidence type="ECO:0000313" key="14">
    <source>
        <dbReference type="EMBL" id="OAQ35320.1"/>
    </source>
</evidence>
<dbReference type="OrthoDB" id="448448at2759"/>
<dbReference type="InterPro" id="IPR038718">
    <property type="entry name" value="SNF2-like_sf"/>
</dbReference>
<evidence type="ECO:0000256" key="11">
    <source>
        <dbReference type="SAM" id="MobiDB-lite"/>
    </source>
</evidence>
<dbReference type="GO" id="GO:0003677">
    <property type="term" value="F:DNA binding"/>
    <property type="evidence" value="ECO:0007669"/>
    <property type="project" value="UniProtKB-KW"/>
</dbReference>
<evidence type="ECO:0000256" key="6">
    <source>
        <dbReference type="ARBA" id="ARBA00022806"/>
    </source>
</evidence>
<reference evidence="14 15" key="1">
    <citation type="submission" date="2016-05" db="EMBL/GenBank/DDBJ databases">
        <title>Genome sequencing reveals origins of a unique bacterial endosymbiosis in the earliest lineages of terrestrial Fungi.</title>
        <authorList>
            <consortium name="DOE Joint Genome Institute"/>
            <person name="Uehling J."/>
            <person name="Gryganskyi A."/>
            <person name="Hameed K."/>
            <person name="Tschaplinski T."/>
            <person name="Misztal P."/>
            <person name="Wu S."/>
            <person name="Desiro A."/>
            <person name="Vande Pol N."/>
            <person name="Du Z.-Y."/>
            <person name="Zienkiewicz A."/>
            <person name="Zienkiewicz K."/>
            <person name="Morin E."/>
            <person name="Tisserant E."/>
            <person name="Splivallo R."/>
            <person name="Hainaut M."/>
            <person name="Henrissat B."/>
            <person name="Ohm R."/>
            <person name="Kuo A."/>
            <person name="Yan J."/>
            <person name="Lipzen A."/>
            <person name="Nolan M."/>
            <person name="Labutti K."/>
            <person name="Barry K."/>
            <person name="Goldstein A."/>
            <person name="Labbe J."/>
            <person name="Schadt C."/>
            <person name="Tuskan G."/>
            <person name="Grigoriev I."/>
            <person name="Martin F."/>
            <person name="Vilgalys R."/>
            <person name="Bonito G."/>
        </authorList>
    </citation>
    <scope>NUCLEOTIDE SEQUENCE [LARGE SCALE GENOMIC DNA]</scope>
    <source>
        <strain evidence="14 15">AG-77</strain>
    </source>
</reference>
<keyword evidence="7" id="KW-0067">ATP-binding</keyword>
<gene>
    <name evidence="14" type="ORF">K457DRAFT_66403</name>
</gene>
<dbReference type="InterPro" id="IPR000330">
    <property type="entry name" value="SNF2_N"/>
</dbReference>
<evidence type="ECO:0000259" key="12">
    <source>
        <dbReference type="PROSITE" id="PS51192"/>
    </source>
</evidence>
<evidence type="ECO:0000313" key="15">
    <source>
        <dbReference type="Proteomes" id="UP000078512"/>
    </source>
</evidence>
<evidence type="ECO:0000256" key="8">
    <source>
        <dbReference type="ARBA" id="ARBA00022853"/>
    </source>
</evidence>
<dbReference type="PROSITE" id="PS51192">
    <property type="entry name" value="HELICASE_ATP_BIND_1"/>
    <property type="match status" value="1"/>
</dbReference>
<comment type="similarity">
    <text evidence="2">Belongs to the SNF2/RAD54 helicase family.</text>
</comment>
<protein>
    <recommendedName>
        <fullName evidence="3">DNA helicase</fullName>
        <ecNumber evidence="3">3.6.4.12</ecNumber>
    </recommendedName>
</protein>
<dbReference type="GO" id="GO:0016787">
    <property type="term" value="F:hydrolase activity"/>
    <property type="evidence" value="ECO:0007669"/>
    <property type="project" value="UniProtKB-KW"/>
</dbReference>
<feature type="domain" description="Helicase ATP-binding" evidence="12">
    <location>
        <begin position="201"/>
        <end position="367"/>
    </location>
</feature>
<dbReference type="Proteomes" id="UP000078512">
    <property type="component" value="Unassembled WGS sequence"/>
</dbReference>
<keyword evidence="5" id="KW-0378">Hydrolase</keyword>
<dbReference type="GO" id="GO:0005694">
    <property type="term" value="C:chromosome"/>
    <property type="evidence" value="ECO:0007669"/>
    <property type="project" value="UniProtKB-ARBA"/>
</dbReference>
<accession>A0A197KCU1</accession>
<dbReference type="Gene3D" id="3.40.50.10810">
    <property type="entry name" value="Tandem AAA-ATPase domain"/>
    <property type="match status" value="1"/>
</dbReference>
<evidence type="ECO:0000256" key="10">
    <source>
        <dbReference type="ARBA" id="ARBA00023242"/>
    </source>
</evidence>
<dbReference type="InterPro" id="IPR049730">
    <property type="entry name" value="SNF2/RAD54-like_C"/>
</dbReference>
<evidence type="ECO:0000256" key="1">
    <source>
        <dbReference type="ARBA" id="ARBA00004123"/>
    </source>
</evidence>
<dbReference type="FunFam" id="3.40.50.10810:FF:000014">
    <property type="entry name" value="SWI/SNF-related matrix-associated actin-dependent regulator of chromatin subfamily A containing DEAD/H box 1"/>
    <property type="match status" value="1"/>
</dbReference>
<dbReference type="InterPro" id="IPR014001">
    <property type="entry name" value="Helicase_ATP-bd"/>
</dbReference>
<evidence type="ECO:0000256" key="9">
    <source>
        <dbReference type="ARBA" id="ARBA00023125"/>
    </source>
</evidence>
<dbReference type="GO" id="GO:0006325">
    <property type="term" value="P:chromatin organization"/>
    <property type="evidence" value="ECO:0007669"/>
    <property type="project" value="UniProtKB-KW"/>
</dbReference>
<keyword evidence="6" id="KW-0347">Helicase</keyword>
<keyword evidence="15" id="KW-1185">Reference proteome</keyword>
<dbReference type="EC" id="3.6.4.12" evidence="3"/>